<comment type="cofactor">
    <cofactor evidence="1">
        <name>Mg(2+)</name>
        <dbReference type="ChEBI" id="CHEBI:18420"/>
    </cofactor>
</comment>
<dbReference type="InterPro" id="IPR008979">
    <property type="entry name" value="Galactose-bd-like_sf"/>
</dbReference>
<dbReference type="PANTHER" id="PTHR45138">
    <property type="entry name" value="REGULATORY COMPONENTS OF SENSORY TRANSDUCTION SYSTEM"/>
    <property type="match status" value="1"/>
</dbReference>
<evidence type="ECO:0000313" key="7">
    <source>
        <dbReference type="Proteomes" id="UP000238730"/>
    </source>
</evidence>
<dbReference type="PROSITE" id="PS50887">
    <property type="entry name" value="GGDEF"/>
    <property type="match status" value="1"/>
</dbReference>
<comment type="caution">
    <text evidence="6">The sequence shown here is derived from an EMBL/GenBank/DDBJ whole genome shotgun (WGS) entry which is preliminary data.</text>
</comment>
<evidence type="ECO:0000256" key="2">
    <source>
        <dbReference type="ARBA" id="ARBA00012528"/>
    </source>
</evidence>
<proteinExistence type="predicted"/>
<dbReference type="InterPro" id="IPR050469">
    <property type="entry name" value="Diguanylate_Cyclase"/>
</dbReference>
<dbReference type="RefSeq" id="WP_105060149.1">
    <property type="nucleotide sequence ID" value="NZ_MSCJ01000001.1"/>
</dbReference>
<reference evidence="6 7" key="1">
    <citation type="submission" date="2016-12" db="EMBL/GenBank/DDBJ databases">
        <title>Diversity of luminous bacteria.</title>
        <authorList>
            <person name="Yoshizawa S."/>
            <person name="Kogure K."/>
        </authorList>
    </citation>
    <scope>NUCLEOTIDE SEQUENCE [LARGE SCALE GENOMIC DNA]</scope>
    <source>
        <strain evidence="6 7">LC1-200</strain>
    </source>
</reference>
<dbReference type="PANTHER" id="PTHR45138:SF9">
    <property type="entry name" value="DIGUANYLATE CYCLASE DGCM-RELATED"/>
    <property type="match status" value="1"/>
</dbReference>
<dbReference type="GO" id="GO:0052621">
    <property type="term" value="F:diguanylate cyclase activity"/>
    <property type="evidence" value="ECO:0007669"/>
    <property type="project" value="UniProtKB-EC"/>
</dbReference>
<feature type="transmembrane region" description="Helical" evidence="4">
    <location>
        <begin position="224"/>
        <end position="244"/>
    </location>
</feature>
<name>A0A2S7VXJ1_PHOAN</name>
<dbReference type="EC" id="2.7.7.65" evidence="2"/>
<dbReference type="SUPFAM" id="SSF55073">
    <property type="entry name" value="Nucleotide cyclase"/>
    <property type="match status" value="1"/>
</dbReference>
<dbReference type="GO" id="GO:0043709">
    <property type="term" value="P:cell adhesion involved in single-species biofilm formation"/>
    <property type="evidence" value="ECO:0007669"/>
    <property type="project" value="TreeGrafter"/>
</dbReference>
<dbReference type="SUPFAM" id="SSF49785">
    <property type="entry name" value="Galactose-binding domain-like"/>
    <property type="match status" value="1"/>
</dbReference>
<feature type="domain" description="GGDEF" evidence="5">
    <location>
        <begin position="306"/>
        <end position="434"/>
    </location>
</feature>
<keyword evidence="4" id="KW-0472">Membrane</keyword>
<dbReference type="NCBIfam" id="TIGR00254">
    <property type="entry name" value="GGDEF"/>
    <property type="match status" value="1"/>
</dbReference>
<evidence type="ECO:0000313" key="6">
    <source>
        <dbReference type="EMBL" id="PQJ66832.1"/>
    </source>
</evidence>
<dbReference type="InterPro" id="IPR029787">
    <property type="entry name" value="Nucleotide_cyclase"/>
</dbReference>
<evidence type="ECO:0000259" key="5">
    <source>
        <dbReference type="PROSITE" id="PS50887"/>
    </source>
</evidence>
<evidence type="ECO:0000256" key="1">
    <source>
        <dbReference type="ARBA" id="ARBA00001946"/>
    </source>
</evidence>
<dbReference type="CDD" id="cd01949">
    <property type="entry name" value="GGDEF"/>
    <property type="match status" value="1"/>
</dbReference>
<gene>
    <name evidence="6" type="ORF">BTO08_05050</name>
</gene>
<dbReference type="SMART" id="SM00267">
    <property type="entry name" value="GGDEF"/>
    <property type="match status" value="1"/>
</dbReference>
<accession>A0A2S7VXJ1</accession>
<dbReference type="FunFam" id="3.30.70.270:FF:000001">
    <property type="entry name" value="Diguanylate cyclase domain protein"/>
    <property type="match status" value="1"/>
</dbReference>
<dbReference type="InterPro" id="IPR043128">
    <property type="entry name" value="Rev_trsase/Diguanyl_cyclase"/>
</dbReference>
<dbReference type="InterPro" id="IPR000160">
    <property type="entry name" value="GGDEF_dom"/>
</dbReference>
<keyword evidence="4" id="KW-0812">Transmembrane</keyword>
<dbReference type="EMBL" id="MSCJ01000001">
    <property type="protein sequence ID" value="PQJ66832.1"/>
    <property type="molecule type" value="Genomic_DNA"/>
</dbReference>
<organism evidence="6 7">
    <name type="scientific">Photobacterium angustum</name>
    <dbReference type="NCBI Taxonomy" id="661"/>
    <lineage>
        <taxon>Bacteria</taxon>
        <taxon>Pseudomonadati</taxon>
        <taxon>Pseudomonadota</taxon>
        <taxon>Gammaproteobacteria</taxon>
        <taxon>Vibrionales</taxon>
        <taxon>Vibrionaceae</taxon>
        <taxon>Photobacterium</taxon>
    </lineage>
</organism>
<evidence type="ECO:0000256" key="4">
    <source>
        <dbReference type="SAM" id="Phobius"/>
    </source>
</evidence>
<evidence type="ECO:0000256" key="3">
    <source>
        <dbReference type="ARBA" id="ARBA00034247"/>
    </source>
</evidence>
<feature type="transmembrane region" description="Helical" evidence="4">
    <location>
        <begin position="12"/>
        <end position="31"/>
    </location>
</feature>
<dbReference type="GO" id="GO:0005886">
    <property type="term" value="C:plasma membrane"/>
    <property type="evidence" value="ECO:0007669"/>
    <property type="project" value="TreeGrafter"/>
</dbReference>
<dbReference type="Gene3D" id="3.30.70.270">
    <property type="match status" value="1"/>
</dbReference>
<dbReference type="GO" id="GO:1902201">
    <property type="term" value="P:negative regulation of bacterial-type flagellum-dependent cell motility"/>
    <property type="evidence" value="ECO:0007669"/>
    <property type="project" value="TreeGrafter"/>
</dbReference>
<protein>
    <recommendedName>
        <fullName evidence="2">diguanylate cyclase</fullName>
        <ecNumber evidence="2">2.7.7.65</ecNumber>
    </recommendedName>
</protein>
<dbReference type="Pfam" id="PF00990">
    <property type="entry name" value="GGDEF"/>
    <property type="match status" value="1"/>
</dbReference>
<keyword evidence="4" id="KW-1133">Transmembrane helix</keyword>
<dbReference type="Proteomes" id="UP000238730">
    <property type="component" value="Unassembled WGS sequence"/>
</dbReference>
<sequence length="438" mass="50485">MAGLTKPVRYTVFFLVIFTCIVYVWFMLGGAKKEYIVTPVNSTYQLIDDTGQNGATESSLKIDRSGALLECNIVNKAQWPFCEIAISLTDSVDKGIDLSDYDSVGIDIDYDSPLDGERVRIYLRNFDPAYAKLSDPISLKFNAIEYAPGEDKGLIKFPLRSFQVLSWWIADYEVPVDKSSRQFDNISIIEIATGSYVKEANYSIKLNKLIFYGERINEQTLVKVLLSLWVITAIFFIIIDRIYLRKQIKETEERTQRLRDANRVLYEKSLVFEELAFTDPLTRTRNRHEINEWLAEVTTHSIDNKISFSMMFIDIDHFKQVNDKYGHRLGDEVLRRFASLINKRVRKSDVFARWGGEEFVIFCPATPLGATAELAESIRECIENAVWDNGMKVTCSLGVAELENEDYSHFIERADEALMKAKERGRNRVEIAWNERQL</sequence>
<comment type="catalytic activity">
    <reaction evidence="3">
        <text>2 GTP = 3',3'-c-di-GMP + 2 diphosphate</text>
        <dbReference type="Rhea" id="RHEA:24898"/>
        <dbReference type="ChEBI" id="CHEBI:33019"/>
        <dbReference type="ChEBI" id="CHEBI:37565"/>
        <dbReference type="ChEBI" id="CHEBI:58805"/>
        <dbReference type="EC" id="2.7.7.65"/>
    </reaction>
</comment>
<dbReference type="OrthoDB" id="9803824at2"/>
<dbReference type="AlphaFoldDB" id="A0A2S7VXJ1"/>